<dbReference type="EMBL" id="JARTCD010000025">
    <property type="protein sequence ID" value="KAJ8658310.1"/>
    <property type="molecule type" value="Genomic_DNA"/>
</dbReference>
<evidence type="ECO:0000313" key="8">
    <source>
        <dbReference type="EMBL" id="KAJ8658310.1"/>
    </source>
</evidence>
<dbReference type="PROSITE" id="PS00478">
    <property type="entry name" value="LIM_DOMAIN_1"/>
    <property type="match status" value="2"/>
</dbReference>
<dbReference type="SMART" id="SM00132">
    <property type="entry name" value="LIM"/>
    <property type="match status" value="3"/>
</dbReference>
<keyword evidence="9" id="KW-1185">Reference proteome</keyword>
<dbReference type="InterPro" id="IPR000198">
    <property type="entry name" value="RhoGAP_dom"/>
</dbReference>
<feature type="region of interest" description="Disordered" evidence="5">
    <location>
        <begin position="1088"/>
        <end position="1132"/>
    </location>
</feature>
<feature type="compositionally biased region" description="Low complexity" evidence="5">
    <location>
        <begin position="596"/>
        <end position="608"/>
    </location>
</feature>
<dbReference type="GeneID" id="83213405"/>
<dbReference type="PROSITE" id="PS50023">
    <property type="entry name" value="LIM_DOMAIN_2"/>
    <property type="match status" value="2"/>
</dbReference>
<accession>A0AAD7XXM8</accession>
<evidence type="ECO:0000259" key="7">
    <source>
        <dbReference type="PROSITE" id="PS50238"/>
    </source>
</evidence>
<dbReference type="InterPro" id="IPR050729">
    <property type="entry name" value="Rho-GAP"/>
</dbReference>
<evidence type="ECO:0000256" key="3">
    <source>
        <dbReference type="ARBA" id="ARBA00022833"/>
    </source>
</evidence>
<evidence type="ECO:0000256" key="1">
    <source>
        <dbReference type="ARBA" id="ARBA00022468"/>
    </source>
</evidence>
<evidence type="ECO:0000313" key="9">
    <source>
        <dbReference type="Proteomes" id="UP001234581"/>
    </source>
</evidence>
<feature type="compositionally biased region" description="Pro residues" evidence="5">
    <location>
        <begin position="1099"/>
        <end position="1113"/>
    </location>
</feature>
<dbReference type="GO" id="GO:0005096">
    <property type="term" value="F:GTPase activator activity"/>
    <property type="evidence" value="ECO:0007669"/>
    <property type="project" value="UniProtKB-KW"/>
</dbReference>
<dbReference type="Pfam" id="PF00620">
    <property type="entry name" value="RhoGAP"/>
    <property type="match status" value="1"/>
</dbReference>
<feature type="domain" description="Rho-GAP" evidence="7">
    <location>
        <begin position="858"/>
        <end position="1049"/>
    </location>
</feature>
<sequence length="1132" mass="128096">MTSTDTIENRLDVDIATPQPQPLSSIQPASPSNKSVRSCRACGRLCVKRNGPLVKALGEIYHYQCFVCEDCHKLVADKFYALEIKNDYRIVCEQHYYSRLGLVCKQCHQPIFGPVEPGLEYHLECLQCPDCVANEQQSEDGSCFEFHGQAYCRYHFSMIPDTHCAGCGQAILKQFVEHHSYPRKKWHPECYMIQKFWNIRLVDAMDVTQRDDPRSLTADRLRELQNTMETKVIRIWTDLSAFQESSATCISDMLFHIAAGAYMESMRMASQFILHLEVLFAALDTIGSISAEKGEELQCVIETRSICSQIISIFQLLTHDGNMGCTKTADTGVTQELLSLVTGMAQNLKSLIRIGLAQALRLETDHRIQDAISLFLSRLLPLENQRVWMAGRYWFKDDSTNTMATHDHHSNNMGTMAYQRNVSHCQHCHEAIEDECIRKGDLRWHLSCFHCTRCHYQLAKELDRARLDETQLTLEHGVILFCNDCCTNKGCQYPPFRHMSRWEQCLDLVKSALGQLYTSPTEAGRIPDDTSRQTTLHDYETKINTAAKKSKRQSSLLRLMNRSTTRRQSLFGSVHLTHVKRTDNNTTTTPPPPPSSSSTTSPTCSTPTWRWRYHQNQSPLTMKRATTIRETTSPINNNSNNTLGRFGSIRRALSTNRRERRPLHGVFDRYNNKKTHSTTVLDQQQQGQQASICTFDTFDATATIHSNNHVMGGGGSSGGDNALAIPETTCQQHHSGDLTDIQDAVLRYMAALYLESLVRGSFSLEELVALTETKRSSSSSLWYRFKTHIRVGGAGVGGGGKHHQHHHYAAHLLSSSSYGGNHNNKTFGVPLVAIAKRDHHHRHQPASVFHEILSKGTHPLAPYYFSSNALVPTFMKNCILALCRMDMSLEGVFRKNGNVRELNEICDTVNRDATSLVYLDETPIQLAALLKRFLRDLPEPLLTFKLYDLLIASIHIQEESKSKKVLHLACCMLPKANRDTMQMLFLFLKWVATFHETNKMDVTNLARVIAPTVFYSSAATKELTVERQQSARDEIKVVEMLIRYQEEFCMVPQPLVGIVQDPKAVDYLGDPKQALRFLDYHNQRGLTSCHGNDENIGVPTPPSSPPPPPPPPTASRSISPLTLRRSWIPKRD</sequence>
<evidence type="ECO:0000256" key="5">
    <source>
        <dbReference type="SAM" id="MobiDB-lite"/>
    </source>
</evidence>
<reference evidence="8 9" key="1">
    <citation type="submission" date="2023-03" db="EMBL/GenBank/DDBJ databases">
        <title>Genome sequence of Lichtheimia ornata CBS 291.66.</title>
        <authorList>
            <person name="Mohabir J.T."/>
            <person name="Shea T.P."/>
            <person name="Kurbessoian T."/>
            <person name="Berby B."/>
            <person name="Fontaine J."/>
            <person name="Livny J."/>
            <person name="Gnirke A."/>
            <person name="Stajich J.E."/>
            <person name="Cuomo C.A."/>
        </authorList>
    </citation>
    <scope>NUCLEOTIDE SEQUENCE [LARGE SCALE GENOMIC DNA]</scope>
    <source>
        <strain evidence="8">CBS 291.66</strain>
    </source>
</reference>
<evidence type="ECO:0008006" key="10">
    <source>
        <dbReference type="Google" id="ProtNLM"/>
    </source>
</evidence>
<feature type="region of interest" description="Disordered" evidence="5">
    <location>
        <begin position="567"/>
        <end position="609"/>
    </location>
</feature>
<evidence type="ECO:0000256" key="2">
    <source>
        <dbReference type="ARBA" id="ARBA00022723"/>
    </source>
</evidence>
<comment type="caution">
    <text evidence="8">The sequence shown here is derived from an EMBL/GenBank/DDBJ whole genome shotgun (WGS) entry which is preliminary data.</text>
</comment>
<evidence type="ECO:0000259" key="6">
    <source>
        <dbReference type="PROSITE" id="PS50023"/>
    </source>
</evidence>
<keyword evidence="4" id="KW-0440">LIM domain</keyword>
<organism evidence="8 9">
    <name type="scientific">Lichtheimia ornata</name>
    <dbReference type="NCBI Taxonomy" id="688661"/>
    <lineage>
        <taxon>Eukaryota</taxon>
        <taxon>Fungi</taxon>
        <taxon>Fungi incertae sedis</taxon>
        <taxon>Mucoromycota</taxon>
        <taxon>Mucoromycotina</taxon>
        <taxon>Mucoromycetes</taxon>
        <taxon>Mucorales</taxon>
        <taxon>Lichtheimiaceae</taxon>
        <taxon>Lichtheimia</taxon>
    </lineage>
</organism>
<keyword evidence="3 4" id="KW-0862">Zinc</keyword>
<dbReference type="SMART" id="SM00324">
    <property type="entry name" value="RhoGAP"/>
    <property type="match status" value="1"/>
</dbReference>
<dbReference type="RefSeq" id="XP_058343223.1">
    <property type="nucleotide sequence ID" value="XM_058486028.1"/>
</dbReference>
<feature type="domain" description="LIM zinc-binding" evidence="6">
    <location>
        <begin position="423"/>
        <end position="492"/>
    </location>
</feature>
<dbReference type="SUPFAM" id="SSF48350">
    <property type="entry name" value="GTPase activation domain, GAP"/>
    <property type="match status" value="1"/>
</dbReference>
<name>A0AAD7XXM8_9FUNG</name>
<proteinExistence type="predicted"/>
<dbReference type="PANTHER" id="PTHR23176:SF129">
    <property type="entry name" value="RHO GTPASE ACTIVATING PROTEIN AT 16F, ISOFORM E-RELATED"/>
    <property type="match status" value="1"/>
</dbReference>
<dbReference type="Pfam" id="PF00412">
    <property type="entry name" value="LIM"/>
    <property type="match status" value="1"/>
</dbReference>
<dbReference type="Gene3D" id="2.10.110.10">
    <property type="entry name" value="Cysteine Rich Protein"/>
    <property type="match status" value="3"/>
</dbReference>
<dbReference type="Proteomes" id="UP001234581">
    <property type="component" value="Unassembled WGS sequence"/>
</dbReference>
<dbReference type="InterPro" id="IPR008936">
    <property type="entry name" value="Rho_GTPase_activation_prot"/>
</dbReference>
<dbReference type="AlphaFoldDB" id="A0AAD7XXM8"/>
<dbReference type="Gene3D" id="1.10.555.10">
    <property type="entry name" value="Rho GTPase activation protein"/>
    <property type="match status" value="1"/>
</dbReference>
<dbReference type="SUPFAM" id="SSF57716">
    <property type="entry name" value="Glucocorticoid receptor-like (DNA-binding domain)"/>
    <property type="match status" value="1"/>
</dbReference>
<dbReference type="InterPro" id="IPR001781">
    <property type="entry name" value="Znf_LIM"/>
</dbReference>
<dbReference type="PANTHER" id="PTHR23176">
    <property type="entry name" value="RHO/RAC/CDC GTPASE-ACTIVATING PROTEIN"/>
    <property type="match status" value="1"/>
</dbReference>
<dbReference type="GO" id="GO:0007165">
    <property type="term" value="P:signal transduction"/>
    <property type="evidence" value="ECO:0007669"/>
    <property type="project" value="InterPro"/>
</dbReference>
<protein>
    <recommendedName>
        <fullName evidence="10">RhoGAP-domain-containing protein</fullName>
    </recommendedName>
</protein>
<evidence type="ECO:0000256" key="4">
    <source>
        <dbReference type="PROSITE-ProRule" id="PRU00125"/>
    </source>
</evidence>
<dbReference type="GO" id="GO:0046872">
    <property type="term" value="F:metal ion binding"/>
    <property type="evidence" value="ECO:0007669"/>
    <property type="project" value="UniProtKB-KW"/>
</dbReference>
<keyword evidence="1" id="KW-0343">GTPase activation</keyword>
<dbReference type="PROSITE" id="PS50238">
    <property type="entry name" value="RHOGAP"/>
    <property type="match status" value="1"/>
</dbReference>
<dbReference type="GO" id="GO:0005737">
    <property type="term" value="C:cytoplasm"/>
    <property type="evidence" value="ECO:0007669"/>
    <property type="project" value="TreeGrafter"/>
</dbReference>
<keyword evidence="2 4" id="KW-0479">Metal-binding</keyword>
<feature type="domain" description="LIM zinc-binding" evidence="6">
    <location>
        <begin position="37"/>
        <end position="102"/>
    </location>
</feature>
<dbReference type="CDD" id="cd08368">
    <property type="entry name" value="LIM"/>
    <property type="match status" value="1"/>
</dbReference>
<gene>
    <name evidence="8" type="ORF">O0I10_005993</name>
</gene>